<organism evidence="4 5">
    <name type="scientific">Phaseolus coccineus</name>
    <name type="common">Scarlet runner bean</name>
    <name type="synonym">Phaseolus multiflorus</name>
    <dbReference type="NCBI Taxonomy" id="3886"/>
    <lineage>
        <taxon>Eukaryota</taxon>
        <taxon>Viridiplantae</taxon>
        <taxon>Streptophyta</taxon>
        <taxon>Embryophyta</taxon>
        <taxon>Tracheophyta</taxon>
        <taxon>Spermatophyta</taxon>
        <taxon>Magnoliopsida</taxon>
        <taxon>eudicotyledons</taxon>
        <taxon>Gunneridae</taxon>
        <taxon>Pentapetalae</taxon>
        <taxon>rosids</taxon>
        <taxon>fabids</taxon>
        <taxon>Fabales</taxon>
        <taxon>Fabaceae</taxon>
        <taxon>Papilionoideae</taxon>
        <taxon>50 kb inversion clade</taxon>
        <taxon>NPAAA clade</taxon>
        <taxon>indigoferoid/millettioid clade</taxon>
        <taxon>Phaseoleae</taxon>
        <taxon>Phaseolus</taxon>
    </lineage>
</organism>
<dbReference type="AlphaFoldDB" id="A0AAN9QSW5"/>
<dbReference type="Proteomes" id="UP001374584">
    <property type="component" value="Unassembled WGS sequence"/>
</dbReference>
<evidence type="ECO:0008006" key="6">
    <source>
        <dbReference type="Google" id="ProtNLM"/>
    </source>
</evidence>
<dbReference type="InterPro" id="IPR044839">
    <property type="entry name" value="NDR1-like"/>
</dbReference>
<evidence type="ECO:0000256" key="1">
    <source>
        <dbReference type="ARBA" id="ARBA00004370"/>
    </source>
</evidence>
<dbReference type="GO" id="GO:0098542">
    <property type="term" value="P:defense response to other organism"/>
    <property type="evidence" value="ECO:0007669"/>
    <property type="project" value="InterPro"/>
</dbReference>
<feature type="transmembrane region" description="Helical" evidence="3">
    <location>
        <begin position="20"/>
        <end position="42"/>
    </location>
</feature>
<accession>A0AAN9QSW5</accession>
<sequence length="211" mass="24007">MVPTNTHRTRCGDNRFYRKITLLLVFIFVFFMAAISIAWLVMHPHDPGFGVTSLSVTNFALSESQVLGRYEVGLTITNPNKIKTQVVLHHFGFLRIYGQWFSGTAVQRQQQRVFLEKLTNKSVKVDFEVRDQQKKVVPQVLREDLNKGVVNFNVVLKVTVRFEAGIWPSEDKILDVCCEDLDVEFHSQTKDTGKLLGIGKNCYTKNAGGRA</sequence>
<reference evidence="4 5" key="1">
    <citation type="submission" date="2024-01" db="EMBL/GenBank/DDBJ databases">
        <title>The genomes of 5 underutilized Papilionoideae crops provide insights into root nodulation and disease resistanc.</title>
        <authorList>
            <person name="Jiang F."/>
        </authorList>
    </citation>
    <scope>NUCLEOTIDE SEQUENCE [LARGE SCALE GENOMIC DNA]</scope>
    <source>
        <strain evidence="4">JINMINGXINNONG_FW02</strain>
        <tissue evidence="4">Leaves</tissue>
    </source>
</reference>
<proteinExistence type="predicted"/>
<comment type="subcellular location">
    <subcellularLocation>
        <location evidence="1">Membrane</location>
    </subcellularLocation>
</comment>
<evidence type="ECO:0000256" key="3">
    <source>
        <dbReference type="SAM" id="Phobius"/>
    </source>
</evidence>
<keyword evidence="2 3" id="KW-0472">Membrane</keyword>
<dbReference type="EMBL" id="JAYMYR010000009">
    <property type="protein sequence ID" value="KAK7342048.1"/>
    <property type="molecule type" value="Genomic_DNA"/>
</dbReference>
<keyword evidence="3" id="KW-1133">Transmembrane helix</keyword>
<evidence type="ECO:0000313" key="5">
    <source>
        <dbReference type="Proteomes" id="UP001374584"/>
    </source>
</evidence>
<keyword evidence="5" id="KW-1185">Reference proteome</keyword>
<comment type="caution">
    <text evidence="4">The sequence shown here is derived from an EMBL/GenBank/DDBJ whole genome shotgun (WGS) entry which is preliminary data.</text>
</comment>
<dbReference type="PANTHER" id="PTHR31234">
    <property type="entry name" value="LATE EMBRYOGENESIS ABUNDANT (LEA) HYDROXYPROLINE-RICH GLYCOPROTEIN FAMILY"/>
    <property type="match status" value="1"/>
</dbReference>
<evidence type="ECO:0000313" key="4">
    <source>
        <dbReference type="EMBL" id="KAK7342048.1"/>
    </source>
</evidence>
<protein>
    <recommendedName>
        <fullName evidence="6">Late embryogenesis abundant protein LEA-2 subgroup domain-containing protein</fullName>
    </recommendedName>
</protein>
<name>A0AAN9QSW5_PHACN</name>
<gene>
    <name evidence="4" type="ORF">VNO80_24990</name>
</gene>
<evidence type="ECO:0000256" key="2">
    <source>
        <dbReference type="ARBA" id="ARBA00023136"/>
    </source>
</evidence>
<dbReference type="GO" id="GO:0005886">
    <property type="term" value="C:plasma membrane"/>
    <property type="evidence" value="ECO:0007669"/>
    <property type="project" value="TreeGrafter"/>
</dbReference>
<dbReference type="PANTHER" id="PTHR31234:SF55">
    <property type="entry name" value="LATE EMBRYOGENESIS ABUNDANT (LEA) HYDROXYPROLINE-RICH GLYCOPROTEIN FAMILY"/>
    <property type="match status" value="1"/>
</dbReference>
<keyword evidence="3" id="KW-0812">Transmembrane</keyword>